<comment type="caution">
    <text evidence="7">The sequence shown here is derived from an EMBL/GenBank/DDBJ whole genome shotgun (WGS) entry which is preliminary data.</text>
</comment>
<comment type="subcellular location">
    <subcellularLocation>
        <location evidence="1">Endomembrane system</location>
    </subcellularLocation>
</comment>
<feature type="transmembrane region" description="Helical" evidence="6">
    <location>
        <begin position="468"/>
        <end position="489"/>
    </location>
</feature>
<proteinExistence type="inferred from homology"/>
<gene>
    <name evidence="7" type="ORF">EDD71_11077</name>
</gene>
<evidence type="ECO:0000256" key="1">
    <source>
        <dbReference type="ARBA" id="ARBA00004308"/>
    </source>
</evidence>
<dbReference type="Proteomes" id="UP000295325">
    <property type="component" value="Unassembled WGS sequence"/>
</dbReference>
<evidence type="ECO:0000256" key="5">
    <source>
        <dbReference type="ARBA" id="ARBA00023136"/>
    </source>
</evidence>
<evidence type="ECO:0000256" key="3">
    <source>
        <dbReference type="ARBA" id="ARBA00022692"/>
    </source>
</evidence>
<dbReference type="InterPro" id="IPR007383">
    <property type="entry name" value="DUF445"/>
</dbReference>
<organism evidence="7 8">
    <name type="scientific">Fonticella tunisiensis</name>
    <dbReference type="NCBI Taxonomy" id="1096341"/>
    <lineage>
        <taxon>Bacteria</taxon>
        <taxon>Bacillati</taxon>
        <taxon>Bacillota</taxon>
        <taxon>Clostridia</taxon>
        <taxon>Eubacteriales</taxon>
        <taxon>Clostridiaceae</taxon>
        <taxon>Fonticella</taxon>
    </lineage>
</organism>
<evidence type="ECO:0000256" key="4">
    <source>
        <dbReference type="ARBA" id="ARBA00022989"/>
    </source>
</evidence>
<keyword evidence="4 6" id="KW-1133">Transmembrane helix</keyword>
<dbReference type="AlphaFoldDB" id="A0A4R7KPA3"/>
<protein>
    <submittedName>
        <fullName evidence="7">Uncharacterized membrane protein YheB (UPF0754 family)</fullName>
    </submittedName>
</protein>
<accession>A0A4R7KPA3</accession>
<evidence type="ECO:0000256" key="2">
    <source>
        <dbReference type="ARBA" id="ARBA00008053"/>
    </source>
</evidence>
<keyword evidence="8" id="KW-1185">Reference proteome</keyword>
<dbReference type="PANTHER" id="PTHR35791:SF1">
    <property type="entry name" value="UPF0754 MEMBRANE PROTEIN YHEB"/>
    <property type="match status" value="1"/>
</dbReference>
<dbReference type="EMBL" id="SOAZ01000010">
    <property type="protein sequence ID" value="TDT60959.1"/>
    <property type="molecule type" value="Genomic_DNA"/>
</dbReference>
<dbReference type="Pfam" id="PF04286">
    <property type="entry name" value="DUF445"/>
    <property type="match status" value="1"/>
</dbReference>
<comment type="similarity">
    <text evidence="2">Belongs to the UPF0754 family.</text>
</comment>
<keyword evidence="3 6" id="KW-0812">Transmembrane</keyword>
<feature type="transmembrane region" description="Helical" evidence="6">
    <location>
        <begin position="6"/>
        <end position="26"/>
    </location>
</feature>
<sequence length="494" mass="56377">MKYVIPIIVGAVIGYITNWLAIKMLFRPHYEKRFFGIKIPFTPGLIPKERDRIAKSIGDTIGTHLLTSDMLVEALCSDKVKKHVGSWLKDRILRVKESRITLGQWLNKVNVDIADTLQVKIEKTLAKIIIEQLRREELKEVALDILDREVFEGSENIHEIKLYNLLKKKIQQVIYNLLNSADFKDEIGIFLQKKFSEFKNDTRPLVEVVPKTWVDSLKIYLYNNSEEIAKFIKDSLENENVRDRIKSAVFKVVEDNLGKLVTMFISPEVIGRKVIDAIERYMDNPQNQSNIVFIIINFIDRIMSKSVSEILSGISSDAGRNGSAEIAEMMADYLRNPENTNAVFDLIENKIISTQGGFRNVFMDNAGKFIMDVVGSEKFEKVVYSFVHNTIIENLINKPLYLIMEVVDISSMDVIIKYFEDVYEGLVRSNAHQVVELIDISSIVEKRINSFDVAFAEKIILDVASRELSAITWLGALLGGIMGILSPLLQSLYN</sequence>
<name>A0A4R7KPA3_9CLOT</name>
<dbReference type="OrthoDB" id="9787430at2"/>
<reference evidence="7 8" key="1">
    <citation type="submission" date="2019-03" db="EMBL/GenBank/DDBJ databases">
        <title>Genomic Encyclopedia of Type Strains, Phase IV (KMG-IV): sequencing the most valuable type-strain genomes for metagenomic binning, comparative biology and taxonomic classification.</title>
        <authorList>
            <person name="Goeker M."/>
        </authorList>
    </citation>
    <scope>NUCLEOTIDE SEQUENCE [LARGE SCALE GENOMIC DNA]</scope>
    <source>
        <strain evidence="7 8">DSM 24455</strain>
    </source>
</reference>
<keyword evidence="5 6" id="KW-0472">Membrane</keyword>
<dbReference type="GO" id="GO:0012505">
    <property type="term" value="C:endomembrane system"/>
    <property type="evidence" value="ECO:0007669"/>
    <property type="project" value="UniProtKB-SubCell"/>
</dbReference>
<dbReference type="RefSeq" id="WP_133628133.1">
    <property type="nucleotide sequence ID" value="NZ_SOAZ01000010.1"/>
</dbReference>
<evidence type="ECO:0000256" key="6">
    <source>
        <dbReference type="SAM" id="Phobius"/>
    </source>
</evidence>
<dbReference type="PANTHER" id="PTHR35791">
    <property type="entry name" value="UPF0754 MEMBRANE PROTEIN YHEB"/>
    <property type="match status" value="1"/>
</dbReference>
<evidence type="ECO:0000313" key="8">
    <source>
        <dbReference type="Proteomes" id="UP000295325"/>
    </source>
</evidence>
<evidence type="ECO:0000313" key="7">
    <source>
        <dbReference type="EMBL" id="TDT60959.1"/>
    </source>
</evidence>